<accession>A0ABM1M0T0</accession>
<sequence>MMCSKIVLVFAALIAFQAVSARPRDSQSELQRAVEDFRNATIDAIREGNTKMINLLKELAVSSRETEKQAYQKIEAKVEAAISQVNLEEEQALAEGLNVEDCIIIARDSLNALVGLLSNDVQNCGWNARQQSQTMVNDISNTIGWEFNHKNQAYIASWDLCLSKEDSNPCLRDLITLVKADTKNYPVEIGQRIGQIISAIGLVESGMFQCIDRANIAANQAQSIVSQIYSCLYIHNQQ</sequence>
<feature type="signal peptide" evidence="2">
    <location>
        <begin position="1"/>
        <end position="21"/>
    </location>
</feature>
<feature type="chain" id="PRO_5047158548" evidence="2">
    <location>
        <begin position="22"/>
        <end position="238"/>
    </location>
</feature>
<protein>
    <submittedName>
        <fullName evidence="4">Uncharacterized protein LOC108556538</fullName>
    </submittedName>
</protein>
<dbReference type="RefSeq" id="XP_017768180.1">
    <property type="nucleotide sequence ID" value="XM_017912691.1"/>
</dbReference>
<dbReference type="Proteomes" id="UP000695000">
    <property type="component" value="Unplaced"/>
</dbReference>
<evidence type="ECO:0000256" key="1">
    <source>
        <dbReference type="SAM" id="Coils"/>
    </source>
</evidence>
<gene>
    <name evidence="4" type="primary">LOC108556538</name>
</gene>
<evidence type="ECO:0000313" key="3">
    <source>
        <dbReference type="Proteomes" id="UP000695000"/>
    </source>
</evidence>
<keyword evidence="1" id="KW-0175">Coiled coil</keyword>
<dbReference type="GeneID" id="108556538"/>
<keyword evidence="3" id="KW-1185">Reference proteome</keyword>
<name>A0ABM1M0T0_NICVS</name>
<reference evidence="4" key="1">
    <citation type="submission" date="2025-08" db="UniProtKB">
        <authorList>
            <consortium name="RefSeq"/>
        </authorList>
    </citation>
    <scope>IDENTIFICATION</scope>
    <source>
        <tissue evidence="4">Whole Larva</tissue>
    </source>
</reference>
<proteinExistence type="predicted"/>
<feature type="coiled-coil region" evidence="1">
    <location>
        <begin position="64"/>
        <end position="91"/>
    </location>
</feature>
<organism evidence="3 4">
    <name type="scientific">Nicrophorus vespilloides</name>
    <name type="common">Boreal carrion beetle</name>
    <dbReference type="NCBI Taxonomy" id="110193"/>
    <lineage>
        <taxon>Eukaryota</taxon>
        <taxon>Metazoa</taxon>
        <taxon>Ecdysozoa</taxon>
        <taxon>Arthropoda</taxon>
        <taxon>Hexapoda</taxon>
        <taxon>Insecta</taxon>
        <taxon>Pterygota</taxon>
        <taxon>Neoptera</taxon>
        <taxon>Endopterygota</taxon>
        <taxon>Coleoptera</taxon>
        <taxon>Polyphaga</taxon>
        <taxon>Staphyliniformia</taxon>
        <taxon>Silphidae</taxon>
        <taxon>Nicrophorinae</taxon>
        <taxon>Nicrophorus</taxon>
    </lineage>
</organism>
<keyword evidence="2" id="KW-0732">Signal</keyword>
<evidence type="ECO:0000313" key="4">
    <source>
        <dbReference type="RefSeq" id="XP_017768180.1"/>
    </source>
</evidence>
<evidence type="ECO:0000256" key="2">
    <source>
        <dbReference type="SAM" id="SignalP"/>
    </source>
</evidence>